<dbReference type="Proteomes" id="UP001161247">
    <property type="component" value="Chromosome 5"/>
</dbReference>
<dbReference type="EMBL" id="OX459122">
    <property type="protein sequence ID" value="CAI9106007.1"/>
    <property type="molecule type" value="Genomic_DNA"/>
</dbReference>
<name>A0AAV1DGP4_OLDCO</name>
<sequence length="233" mass="26196">MAATSNNNVTKRKGGRVSRAVAKKYNMNVPISSSSLKSFQPNMIADKMVLVDEKGKRDDELTNNVVILHDKVEREGIDDINSSGLLGDWGESFLEMMEQEIEALGPDDWWMEPLADDDPTTFHFEQFLQGDSITDFTEILGHNSRSEGNETTGEKFMMVGDQLENASAVTPNDINNESDNGPGNSSADSNEKDPYKCFSPLNTNHYYDSISWNKEDAAKEFHLWDDEDELLWA</sequence>
<gene>
    <name evidence="2" type="ORF">OLC1_LOCUS14592</name>
</gene>
<proteinExistence type="predicted"/>
<organism evidence="2 3">
    <name type="scientific">Oldenlandia corymbosa var. corymbosa</name>
    <dbReference type="NCBI Taxonomy" id="529605"/>
    <lineage>
        <taxon>Eukaryota</taxon>
        <taxon>Viridiplantae</taxon>
        <taxon>Streptophyta</taxon>
        <taxon>Embryophyta</taxon>
        <taxon>Tracheophyta</taxon>
        <taxon>Spermatophyta</taxon>
        <taxon>Magnoliopsida</taxon>
        <taxon>eudicotyledons</taxon>
        <taxon>Gunneridae</taxon>
        <taxon>Pentapetalae</taxon>
        <taxon>asterids</taxon>
        <taxon>lamiids</taxon>
        <taxon>Gentianales</taxon>
        <taxon>Rubiaceae</taxon>
        <taxon>Rubioideae</taxon>
        <taxon>Spermacoceae</taxon>
        <taxon>Hedyotis-Oldenlandia complex</taxon>
        <taxon>Oldenlandia</taxon>
    </lineage>
</organism>
<keyword evidence="3" id="KW-1185">Reference proteome</keyword>
<accession>A0AAV1DGP4</accession>
<evidence type="ECO:0000313" key="2">
    <source>
        <dbReference type="EMBL" id="CAI9106007.1"/>
    </source>
</evidence>
<dbReference type="AlphaFoldDB" id="A0AAV1DGP4"/>
<feature type="compositionally biased region" description="Polar residues" evidence="1">
    <location>
        <begin position="169"/>
        <end position="188"/>
    </location>
</feature>
<evidence type="ECO:0000256" key="1">
    <source>
        <dbReference type="SAM" id="MobiDB-lite"/>
    </source>
</evidence>
<evidence type="ECO:0000313" key="3">
    <source>
        <dbReference type="Proteomes" id="UP001161247"/>
    </source>
</evidence>
<reference evidence="2" key="1">
    <citation type="submission" date="2023-03" db="EMBL/GenBank/DDBJ databases">
        <authorList>
            <person name="Julca I."/>
        </authorList>
    </citation>
    <scope>NUCLEOTIDE SEQUENCE</scope>
</reference>
<feature type="region of interest" description="Disordered" evidence="1">
    <location>
        <begin position="169"/>
        <end position="196"/>
    </location>
</feature>
<protein>
    <submittedName>
        <fullName evidence="2">OLC1v1005055C1</fullName>
    </submittedName>
</protein>